<keyword evidence="2" id="KW-0902">Two-component regulatory system</keyword>
<sequence>MRILLVEDNRDILANMADYLGIKGYGVDCAQDGLTGLHLAASEHYDLIVLDIMLPGLDGYTLCRRLREDARRDTPVIMLTARDQLDDRLQGFRAGADDYLLKPFALSELAARIEAVLRRSQGGGRRSLQVGDLSYDLDTLQVSRGGRTLKLNPVGLKLLAVLMQKSPHVLRREVLEEALWGDDCPDSDSLRSHIHQLRQVIDKPFASPLLHTVHGVGYRLAEVDDGV</sequence>
<dbReference type="CDD" id="cd00383">
    <property type="entry name" value="trans_reg_C"/>
    <property type="match status" value="1"/>
</dbReference>
<dbReference type="PROSITE" id="PS50110">
    <property type="entry name" value="RESPONSE_REGULATORY"/>
    <property type="match status" value="1"/>
</dbReference>
<accession>A0A385Z7Y9</accession>
<feature type="DNA-binding region" description="OmpR/PhoB-type" evidence="7">
    <location>
        <begin position="125"/>
        <end position="222"/>
    </location>
</feature>
<dbReference type="SUPFAM" id="SSF52172">
    <property type="entry name" value="CheY-like"/>
    <property type="match status" value="1"/>
</dbReference>
<reference evidence="11" key="1">
    <citation type="submission" date="2018-09" db="EMBL/GenBank/DDBJ databases">
        <authorList>
            <person name="Zhu H."/>
        </authorList>
    </citation>
    <scope>NUCLEOTIDE SEQUENCE [LARGE SCALE GENOMIC DNA]</scope>
    <source>
        <strain evidence="11">K2W31S-8</strain>
    </source>
</reference>
<dbReference type="GO" id="GO:0032993">
    <property type="term" value="C:protein-DNA complex"/>
    <property type="evidence" value="ECO:0007669"/>
    <property type="project" value="TreeGrafter"/>
</dbReference>
<evidence type="ECO:0000256" key="4">
    <source>
        <dbReference type="ARBA" id="ARBA00023125"/>
    </source>
</evidence>
<evidence type="ECO:0000256" key="6">
    <source>
        <dbReference type="PROSITE-ProRule" id="PRU00169"/>
    </source>
</evidence>
<evidence type="ECO:0000256" key="5">
    <source>
        <dbReference type="ARBA" id="ARBA00023163"/>
    </source>
</evidence>
<feature type="domain" description="OmpR/PhoB-type" evidence="9">
    <location>
        <begin position="125"/>
        <end position="222"/>
    </location>
</feature>
<evidence type="ECO:0000256" key="7">
    <source>
        <dbReference type="PROSITE-ProRule" id="PRU01091"/>
    </source>
</evidence>
<dbReference type="Gene3D" id="3.40.50.2300">
    <property type="match status" value="1"/>
</dbReference>
<proteinExistence type="predicted"/>
<name>A0A385Z7Y9_9PSED</name>
<dbReference type="PANTHER" id="PTHR48111:SF22">
    <property type="entry name" value="REGULATOR OF RPOS"/>
    <property type="match status" value="1"/>
</dbReference>
<dbReference type="InterPro" id="IPR036388">
    <property type="entry name" value="WH-like_DNA-bd_sf"/>
</dbReference>
<keyword evidence="5" id="KW-0804">Transcription</keyword>
<keyword evidence="11" id="KW-1185">Reference proteome</keyword>
<evidence type="ECO:0000313" key="10">
    <source>
        <dbReference type="EMBL" id="AYC34167.1"/>
    </source>
</evidence>
<dbReference type="Pfam" id="PF00072">
    <property type="entry name" value="Response_reg"/>
    <property type="match status" value="1"/>
</dbReference>
<dbReference type="InterPro" id="IPR011006">
    <property type="entry name" value="CheY-like_superfamily"/>
</dbReference>
<dbReference type="EMBL" id="CP032419">
    <property type="protein sequence ID" value="AYC34167.1"/>
    <property type="molecule type" value="Genomic_DNA"/>
</dbReference>
<evidence type="ECO:0000313" key="11">
    <source>
        <dbReference type="Proteomes" id="UP000265560"/>
    </source>
</evidence>
<keyword evidence="3" id="KW-0805">Transcription regulation</keyword>
<keyword evidence="1 6" id="KW-0597">Phosphoprotein</keyword>
<dbReference type="GO" id="GO:0000156">
    <property type="term" value="F:phosphorelay response regulator activity"/>
    <property type="evidence" value="ECO:0007669"/>
    <property type="project" value="TreeGrafter"/>
</dbReference>
<dbReference type="PROSITE" id="PS51755">
    <property type="entry name" value="OMPR_PHOB"/>
    <property type="match status" value="1"/>
</dbReference>
<dbReference type="SMART" id="SM00862">
    <property type="entry name" value="Trans_reg_C"/>
    <property type="match status" value="1"/>
</dbReference>
<dbReference type="FunFam" id="3.40.50.2300:FF:000001">
    <property type="entry name" value="DNA-binding response regulator PhoB"/>
    <property type="match status" value="1"/>
</dbReference>
<dbReference type="CDD" id="cd17574">
    <property type="entry name" value="REC_OmpR"/>
    <property type="match status" value="1"/>
</dbReference>
<dbReference type="GO" id="GO:0000976">
    <property type="term" value="F:transcription cis-regulatory region binding"/>
    <property type="evidence" value="ECO:0007669"/>
    <property type="project" value="TreeGrafter"/>
</dbReference>
<organism evidence="10 11">
    <name type="scientific">Pseudomonas cavernae</name>
    <dbReference type="NCBI Taxonomy" id="2320867"/>
    <lineage>
        <taxon>Bacteria</taxon>
        <taxon>Pseudomonadati</taxon>
        <taxon>Pseudomonadota</taxon>
        <taxon>Gammaproteobacteria</taxon>
        <taxon>Pseudomonadales</taxon>
        <taxon>Pseudomonadaceae</taxon>
        <taxon>Pseudomonas</taxon>
    </lineage>
</organism>
<dbReference type="PANTHER" id="PTHR48111">
    <property type="entry name" value="REGULATOR OF RPOS"/>
    <property type="match status" value="1"/>
</dbReference>
<evidence type="ECO:0000256" key="2">
    <source>
        <dbReference type="ARBA" id="ARBA00023012"/>
    </source>
</evidence>
<dbReference type="KEGG" id="pcav:D3880_18160"/>
<dbReference type="InterPro" id="IPR001867">
    <property type="entry name" value="OmpR/PhoB-type_DNA-bd"/>
</dbReference>
<evidence type="ECO:0000259" key="8">
    <source>
        <dbReference type="PROSITE" id="PS50110"/>
    </source>
</evidence>
<dbReference type="InterPro" id="IPR039420">
    <property type="entry name" value="WalR-like"/>
</dbReference>
<dbReference type="RefSeq" id="WP_119894820.1">
    <property type="nucleotide sequence ID" value="NZ_CP032419.1"/>
</dbReference>
<dbReference type="AlphaFoldDB" id="A0A385Z7Y9"/>
<dbReference type="Pfam" id="PF00486">
    <property type="entry name" value="Trans_reg_C"/>
    <property type="match status" value="1"/>
</dbReference>
<feature type="domain" description="Response regulatory" evidence="8">
    <location>
        <begin position="2"/>
        <end position="117"/>
    </location>
</feature>
<evidence type="ECO:0000256" key="1">
    <source>
        <dbReference type="ARBA" id="ARBA00022553"/>
    </source>
</evidence>
<dbReference type="OrthoDB" id="9802426at2"/>
<gene>
    <name evidence="10" type="ORF">D3880_18160</name>
</gene>
<dbReference type="GO" id="GO:0005829">
    <property type="term" value="C:cytosol"/>
    <property type="evidence" value="ECO:0007669"/>
    <property type="project" value="TreeGrafter"/>
</dbReference>
<dbReference type="Gene3D" id="1.10.10.10">
    <property type="entry name" value="Winged helix-like DNA-binding domain superfamily/Winged helix DNA-binding domain"/>
    <property type="match status" value="1"/>
</dbReference>
<dbReference type="GO" id="GO:0006355">
    <property type="term" value="P:regulation of DNA-templated transcription"/>
    <property type="evidence" value="ECO:0007669"/>
    <property type="project" value="InterPro"/>
</dbReference>
<evidence type="ECO:0000256" key="3">
    <source>
        <dbReference type="ARBA" id="ARBA00023015"/>
    </source>
</evidence>
<protein>
    <submittedName>
        <fullName evidence="10">DNA-binding response regulator</fullName>
    </submittedName>
</protein>
<dbReference type="InterPro" id="IPR001789">
    <property type="entry name" value="Sig_transdc_resp-reg_receiver"/>
</dbReference>
<feature type="modified residue" description="4-aspartylphosphate" evidence="6">
    <location>
        <position position="51"/>
    </location>
</feature>
<dbReference type="Proteomes" id="UP000265560">
    <property type="component" value="Chromosome"/>
</dbReference>
<evidence type="ECO:0000259" key="9">
    <source>
        <dbReference type="PROSITE" id="PS51755"/>
    </source>
</evidence>
<dbReference type="FunFam" id="1.10.10.10:FF:000058">
    <property type="entry name" value="DNA-binding response OmpR family regulator"/>
    <property type="match status" value="1"/>
</dbReference>
<dbReference type="SMART" id="SM00448">
    <property type="entry name" value="REC"/>
    <property type="match status" value="1"/>
</dbReference>
<keyword evidence="4 7" id="KW-0238">DNA-binding</keyword>